<dbReference type="InterPro" id="IPR050572">
    <property type="entry name" value="Fe-S_Ferredoxin"/>
</dbReference>
<dbReference type="Pfam" id="PF13237">
    <property type="entry name" value="Fer4_10"/>
    <property type="match status" value="1"/>
</dbReference>
<dbReference type="RefSeq" id="WP_184746793.1">
    <property type="nucleotide sequence ID" value="NZ_JACHGJ010000003.1"/>
</dbReference>
<feature type="domain" description="4Fe-4S ferredoxin-type" evidence="6">
    <location>
        <begin position="178"/>
        <end position="207"/>
    </location>
</feature>
<accession>A0A841R5R3</accession>
<evidence type="ECO:0000259" key="6">
    <source>
        <dbReference type="PROSITE" id="PS51379"/>
    </source>
</evidence>
<organism evidence="7 8">
    <name type="scientific">Spirochaeta isovalerica</name>
    <dbReference type="NCBI Taxonomy" id="150"/>
    <lineage>
        <taxon>Bacteria</taxon>
        <taxon>Pseudomonadati</taxon>
        <taxon>Spirochaetota</taxon>
        <taxon>Spirochaetia</taxon>
        <taxon>Spirochaetales</taxon>
        <taxon>Spirochaetaceae</taxon>
        <taxon>Spirochaeta</taxon>
    </lineage>
</organism>
<name>A0A841R5R3_9SPIO</name>
<sequence>MMRINGVFFSPTHTSEKILNGVIEGMGSDPSSMVNLTYEESFSDYKEEDIVLFALPVYSGRIPVTALNRLNNLRGKGTRAVVIAVYGNRAFDDALAELNDVVESLGFSVISAAAFIGEHSYSEENYPIAEGRPDHWDLEKARDYGVKLRDILAEGREAGKPDIPGNRPYRERSPENSVHPVTDKNLCTLCLDCVAVCPTGAIDKSSPALTEGDKCIKCCACIKICSVHARAFHDPGMKAITEKLFNHFRERREPEFFF</sequence>
<evidence type="ECO:0000256" key="5">
    <source>
        <dbReference type="SAM" id="MobiDB-lite"/>
    </source>
</evidence>
<evidence type="ECO:0000256" key="1">
    <source>
        <dbReference type="ARBA" id="ARBA00022485"/>
    </source>
</evidence>
<reference evidence="7 8" key="1">
    <citation type="submission" date="2020-08" db="EMBL/GenBank/DDBJ databases">
        <title>Genomic Encyclopedia of Type Strains, Phase IV (KMG-IV): sequencing the most valuable type-strain genomes for metagenomic binning, comparative biology and taxonomic classification.</title>
        <authorList>
            <person name="Goeker M."/>
        </authorList>
    </citation>
    <scope>NUCLEOTIDE SEQUENCE [LARGE SCALE GENOMIC DNA]</scope>
    <source>
        <strain evidence="7 8">DSM 2461</strain>
    </source>
</reference>
<evidence type="ECO:0000256" key="4">
    <source>
        <dbReference type="ARBA" id="ARBA00023014"/>
    </source>
</evidence>
<proteinExistence type="predicted"/>
<dbReference type="GO" id="GO:0046872">
    <property type="term" value="F:metal ion binding"/>
    <property type="evidence" value="ECO:0007669"/>
    <property type="project" value="UniProtKB-KW"/>
</dbReference>
<feature type="region of interest" description="Disordered" evidence="5">
    <location>
        <begin position="157"/>
        <end position="177"/>
    </location>
</feature>
<dbReference type="AlphaFoldDB" id="A0A841R5R3"/>
<keyword evidence="4" id="KW-0411">Iron-sulfur</keyword>
<evidence type="ECO:0000313" key="8">
    <source>
        <dbReference type="Proteomes" id="UP000587760"/>
    </source>
</evidence>
<dbReference type="InterPro" id="IPR017896">
    <property type="entry name" value="4Fe4S_Fe-S-bd"/>
</dbReference>
<dbReference type="Gene3D" id="3.30.70.20">
    <property type="match status" value="1"/>
</dbReference>
<dbReference type="GO" id="GO:0051539">
    <property type="term" value="F:4 iron, 4 sulfur cluster binding"/>
    <property type="evidence" value="ECO:0007669"/>
    <property type="project" value="UniProtKB-KW"/>
</dbReference>
<dbReference type="PROSITE" id="PS51379">
    <property type="entry name" value="4FE4S_FER_2"/>
    <property type="match status" value="2"/>
</dbReference>
<evidence type="ECO:0000256" key="2">
    <source>
        <dbReference type="ARBA" id="ARBA00022723"/>
    </source>
</evidence>
<dbReference type="SUPFAM" id="SSF52218">
    <property type="entry name" value="Flavoproteins"/>
    <property type="match status" value="1"/>
</dbReference>
<dbReference type="SUPFAM" id="SSF54862">
    <property type="entry name" value="4Fe-4S ferredoxins"/>
    <property type="match status" value="1"/>
</dbReference>
<dbReference type="InterPro" id="IPR029039">
    <property type="entry name" value="Flavoprotein-like_sf"/>
</dbReference>
<evidence type="ECO:0000256" key="3">
    <source>
        <dbReference type="ARBA" id="ARBA00023004"/>
    </source>
</evidence>
<gene>
    <name evidence="7" type="ORF">HNR50_002197</name>
</gene>
<dbReference type="Gene3D" id="3.40.50.360">
    <property type="match status" value="1"/>
</dbReference>
<dbReference type="EMBL" id="JACHGJ010000003">
    <property type="protein sequence ID" value="MBB6480534.1"/>
    <property type="molecule type" value="Genomic_DNA"/>
</dbReference>
<keyword evidence="3" id="KW-0408">Iron</keyword>
<dbReference type="InterPro" id="IPR017900">
    <property type="entry name" value="4Fe4S_Fe_S_CS"/>
</dbReference>
<dbReference type="PANTHER" id="PTHR43687:SF1">
    <property type="entry name" value="FERREDOXIN III"/>
    <property type="match status" value="1"/>
</dbReference>
<dbReference type="Proteomes" id="UP000587760">
    <property type="component" value="Unassembled WGS sequence"/>
</dbReference>
<protein>
    <submittedName>
        <fullName evidence="7">Ferredoxin</fullName>
    </submittedName>
</protein>
<keyword evidence="1" id="KW-0004">4Fe-4S</keyword>
<keyword evidence="2" id="KW-0479">Metal-binding</keyword>
<comment type="caution">
    <text evidence="7">The sequence shown here is derived from an EMBL/GenBank/DDBJ whole genome shotgun (WGS) entry which is preliminary data.</text>
</comment>
<feature type="domain" description="4Fe-4S ferredoxin-type" evidence="6">
    <location>
        <begin position="213"/>
        <end position="235"/>
    </location>
</feature>
<keyword evidence="8" id="KW-1185">Reference proteome</keyword>
<dbReference type="PANTHER" id="PTHR43687">
    <property type="entry name" value="ADENYLYLSULFATE REDUCTASE, BETA SUBUNIT"/>
    <property type="match status" value="1"/>
</dbReference>
<dbReference type="PROSITE" id="PS00198">
    <property type="entry name" value="4FE4S_FER_1"/>
    <property type="match status" value="1"/>
</dbReference>
<evidence type="ECO:0000313" key="7">
    <source>
        <dbReference type="EMBL" id="MBB6480534.1"/>
    </source>
</evidence>